<feature type="region of interest" description="Disordered" evidence="1">
    <location>
        <begin position="511"/>
        <end position="586"/>
    </location>
</feature>
<feature type="domain" description="Integrase catalytic" evidence="2">
    <location>
        <begin position="146"/>
        <end position="341"/>
    </location>
</feature>
<keyword evidence="4" id="KW-1185">Reference proteome</keyword>
<dbReference type="EMBL" id="BAAABZ010000050">
    <property type="protein sequence ID" value="GAA0544762.1"/>
    <property type="molecule type" value="Genomic_DNA"/>
</dbReference>
<reference evidence="3 4" key="1">
    <citation type="journal article" date="2019" name="Int. J. Syst. Evol. Microbiol.">
        <title>The Global Catalogue of Microorganisms (GCM) 10K type strain sequencing project: providing services to taxonomists for standard genome sequencing and annotation.</title>
        <authorList>
            <consortium name="The Broad Institute Genomics Platform"/>
            <consortium name="The Broad Institute Genome Sequencing Center for Infectious Disease"/>
            <person name="Wu L."/>
            <person name="Ma J."/>
        </authorList>
    </citation>
    <scope>NUCLEOTIDE SEQUENCE [LARGE SCALE GENOMIC DNA]</scope>
    <source>
        <strain evidence="3 4">JCM 5052</strain>
    </source>
</reference>
<accession>A0ABN1DIV9</accession>
<protein>
    <recommendedName>
        <fullName evidence="2">Integrase catalytic domain-containing protein</fullName>
    </recommendedName>
</protein>
<comment type="caution">
    <text evidence="3">The sequence shown here is derived from an EMBL/GenBank/DDBJ whole genome shotgun (WGS) entry which is preliminary data.</text>
</comment>
<feature type="compositionally biased region" description="Low complexity" evidence="1">
    <location>
        <begin position="513"/>
        <end position="550"/>
    </location>
</feature>
<dbReference type="InterPro" id="IPR036397">
    <property type="entry name" value="RNaseH_sf"/>
</dbReference>
<evidence type="ECO:0000313" key="3">
    <source>
        <dbReference type="EMBL" id="GAA0544762.1"/>
    </source>
</evidence>
<name>A0ABN1DIV9_9ACTN</name>
<evidence type="ECO:0000313" key="4">
    <source>
        <dbReference type="Proteomes" id="UP001501576"/>
    </source>
</evidence>
<dbReference type="Proteomes" id="UP001501576">
    <property type="component" value="Unassembled WGS sequence"/>
</dbReference>
<organism evidence="3 4">
    <name type="scientific">Streptomyces mordarskii</name>
    <dbReference type="NCBI Taxonomy" id="1226758"/>
    <lineage>
        <taxon>Bacteria</taxon>
        <taxon>Bacillati</taxon>
        <taxon>Actinomycetota</taxon>
        <taxon>Actinomycetes</taxon>
        <taxon>Kitasatosporales</taxon>
        <taxon>Streptomycetaceae</taxon>
        <taxon>Streptomyces</taxon>
    </lineage>
</organism>
<dbReference type="Gene3D" id="3.30.420.10">
    <property type="entry name" value="Ribonuclease H-like superfamily/Ribonuclease H"/>
    <property type="match status" value="1"/>
</dbReference>
<evidence type="ECO:0000259" key="2">
    <source>
        <dbReference type="PROSITE" id="PS50994"/>
    </source>
</evidence>
<feature type="compositionally biased region" description="Polar residues" evidence="1">
    <location>
        <begin position="571"/>
        <end position="580"/>
    </location>
</feature>
<evidence type="ECO:0000256" key="1">
    <source>
        <dbReference type="SAM" id="MobiDB-lite"/>
    </source>
</evidence>
<gene>
    <name evidence="3" type="ORF">GCM10010390_53630</name>
</gene>
<dbReference type="PROSITE" id="PS50994">
    <property type="entry name" value="INTEGRASE"/>
    <property type="match status" value="1"/>
</dbReference>
<dbReference type="SUPFAM" id="SSF53098">
    <property type="entry name" value="Ribonuclease H-like"/>
    <property type="match status" value="1"/>
</dbReference>
<dbReference type="InterPro" id="IPR012337">
    <property type="entry name" value="RNaseH-like_sf"/>
</dbReference>
<dbReference type="RefSeq" id="WP_346160418.1">
    <property type="nucleotide sequence ID" value="NZ_BAAABZ010000050.1"/>
</dbReference>
<proteinExistence type="predicted"/>
<dbReference type="InterPro" id="IPR001584">
    <property type="entry name" value="Integrase_cat-core"/>
</dbReference>
<sequence length="586" mass="65322">MTPLDDAWQVGLGRHRDELRPAAVARLLRLRGAGELTTAHVRLVADSLDVSVRQVWRWLAQAEETGSTEKPERRRFRITDEIIDVLADYQGNVKRAHEHLTRLALEAGEEPVGLTTLHDAIARDLDPGFMAGLREGIPAARGFDPAFQRPAVARNQVWEGDHKQAPLVVMMPDKKLSKVWVTWFEDRGTGYVMGWAVTAGSAHRGSVLAAVRASVLREDPYGPAGGLPQLVRVDGGADFLSKTVRRAFGLLGVPVHRVRSARHKGGIERLNRTSMTRFFADLPRYTKAPLLDHRRRVSDEDPPLTFEAFVERLGEWVHEHNTKHVVKRTGVTPLEAWLADPTEIRPEPTSAELRAFMLESDHRPRKITSHGVEFAGRCYMPENGVGRIGVEVRVRWMPHHSHEIDLYTFRGDRYLGRAFLSDEATEELRAKVLADRQEHSADLRRALKTPNRMDRRWGEPGDDLSKPLPRWTAVAWDPPKGRTWQPMSARPGAGCGPGRLGCHRYGRAVPWMRTPGPGPRSRSIGGPRNAGTPMSSTPSTPRTRSWTTRSQVSGSGAARRFRRNAADTRPTDTSPSSGSPATPICG</sequence>